<sequence>MHRDLFSAETFKPATMPRGAMMQGTEVSNSRYAWNSSGSTITWDDIPYLESSVSETMAPHMEVFRTIIHSAQISSTSTFDILERIGTGGESYVFRTVRSGSDGFSVVGAVKVYSPAIYPTMEEYEAAMQRVSHVAASVVRIQHDHLVDVWSFYEQERIRFMTMEWINGFDLKVLTSGISRAHLGSQESASDCQRLQEAVVAGDEGTPRFSPGIVVHIVRECLSGIAALHRLGLVHGDIKPSNIMVNRTGSAKLIDIGANESPRPPRVGRLLTPHFAAPEVLLGGRATPQSDLASLGYTLIALLLGRVTNFNAKTLDELLNEKRWLVENLHCVLPKNVCGFASLMSLCKRLIAFDEKDRVTTAEDAIQQCDVVRRQLVLGSLDCDYSDCLRRWMDQSFPM</sequence>
<keyword evidence="2" id="KW-0418">Kinase</keyword>
<reference evidence="2" key="1">
    <citation type="submission" date="2022-06" db="EMBL/GenBank/DDBJ databases">
        <title>Aeoliella straminimaris, a novel planctomycete from sediments.</title>
        <authorList>
            <person name="Vitorino I.R."/>
            <person name="Lage O.M."/>
        </authorList>
    </citation>
    <scope>NUCLEOTIDE SEQUENCE</scope>
    <source>
        <strain evidence="2">ICT_H6.2</strain>
    </source>
</reference>
<proteinExistence type="predicted"/>
<keyword evidence="3" id="KW-1185">Reference proteome</keyword>
<organism evidence="2 3">
    <name type="scientific">Aeoliella straminimaris</name>
    <dbReference type="NCBI Taxonomy" id="2954799"/>
    <lineage>
        <taxon>Bacteria</taxon>
        <taxon>Pseudomonadati</taxon>
        <taxon>Planctomycetota</taxon>
        <taxon>Planctomycetia</taxon>
        <taxon>Pirellulales</taxon>
        <taxon>Lacipirellulaceae</taxon>
        <taxon>Aeoliella</taxon>
    </lineage>
</organism>
<evidence type="ECO:0000259" key="1">
    <source>
        <dbReference type="PROSITE" id="PS50011"/>
    </source>
</evidence>
<feature type="domain" description="Protein kinase" evidence="1">
    <location>
        <begin position="79"/>
        <end position="378"/>
    </location>
</feature>
<dbReference type="PANTHER" id="PTHR44167">
    <property type="entry name" value="OVARIAN-SPECIFIC SERINE/THREONINE-PROTEIN KINASE LOK-RELATED"/>
    <property type="match status" value="1"/>
</dbReference>
<accession>A0A9X2F652</accession>
<evidence type="ECO:0000313" key="2">
    <source>
        <dbReference type="EMBL" id="MCO6042962.1"/>
    </source>
</evidence>
<evidence type="ECO:0000313" key="3">
    <source>
        <dbReference type="Proteomes" id="UP001155241"/>
    </source>
</evidence>
<dbReference type="Proteomes" id="UP001155241">
    <property type="component" value="Unassembled WGS sequence"/>
</dbReference>
<dbReference type="PANTHER" id="PTHR44167:SF30">
    <property type="entry name" value="PHOSPHORYLASE KINASE"/>
    <property type="match status" value="1"/>
</dbReference>
<keyword evidence="2" id="KW-0808">Transferase</keyword>
<dbReference type="CDD" id="cd14014">
    <property type="entry name" value="STKc_PknB_like"/>
    <property type="match status" value="1"/>
</dbReference>
<name>A0A9X2F652_9BACT</name>
<dbReference type="Gene3D" id="3.30.200.20">
    <property type="entry name" value="Phosphorylase Kinase, domain 1"/>
    <property type="match status" value="1"/>
</dbReference>
<dbReference type="InterPro" id="IPR008271">
    <property type="entry name" value="Ser/Thr_kinase_AS"/>
</dbReference>
<dbReference type="PROSITE" id="PS00108">
    <property type="entry name" value="PROTEIN_KINASE_ST"/>
    <property type="match status" value="1"/>
</dbReference>
<dbReference type="EMBL" id="JAMXLR010000015">
    <property type="protein sequence ID" value="MCO6042962.1"/>
    <property type="molecule type" value="Genomic_DNA"/>
</dbReference>
<dbReference type="SMART" id="SM00220">
    <property type="entry name" value="S_TKc"/>
    <property type="match status" value="1"/>
</dbReference>
<dbReference type="SUPFAM" id="SSF56112">
    <property type="entry name" value="Protein kinase-like (PK-like)"/>
    <property type="match status" value="1"/>
</dbReference>
<dbReference type="Pfam" id="PF00069">
    <property type="entry name" value="Pkinase"/>
    <property type="match status" value="1"/>
</dbReference>
<dbReference type="Gene3D" id="1.10.510.10">
    <property type="entry name" value="Transferase(Phosphotransferase) domain 1"/>
    <property type="match status" value="1"/>
</dbReference>
<dbReference type="GO" id="GO:0005524">
    <property type="term" value="F:ATP binding"/>
    <property type="evidence" value="ECO:0007669"/>
    <property type="project" value="InterPro"/>
</dbReference>
<keyword evidence="2" id="KW-0723">Serine/threonine-protein kinase</keyword>
<dbReference type="RefSeq" id="WP_252851062.1">
    <property type="nucleotide sequence ID" value="NZ_JAMXLR010000015.1"/>
</dbReference>
<dbReference type="AlphaFoldDB" id="A0A9X2F652"/>
<comment type="caution">
    <text evidence="2">The sequence shown here is derived from an EMBL/GenBank/DDBJ whole genome shotgun (WGS) entry which is preliminary data.</text>
</comment>
<protein>
    <submittedName>
        <fullName evidence="2">Serine/threonine protein kinase</fullName>
    </submittedName>
</protein>
<dbReference type="GO" id="GO:0004674">
    <property type="term" value="F:protein serine/threonine kinase activity"/>
    <property type="evidence" value="ECO:0007669"/>
    <property type="project" value="UniProtKB-KW"/>
</dbReference>
<dbReference type="PROSITE" id="PS50011">
    <property type="entry name" value="PROTEIN_KINASE_DOM"/>
    <property type="match status" value="1"/>
</dbReference>
<dbReference type="InterPro" id="IPR000719">
    <property type="entry name" value="Prot_kinase_dom"/>
</dbReference>
<gene>
    <name evidence="2" type="ORF">NG895_03485</name>
</gene>
<dbReference type="InterPro" id="IPR011009">
    <property type="entry name" value="Kinase-like_dom_sf"/>
</dbReference>